<evidence type="ECO:0000259" key="3">
    <source>
        <dbReference type="PROSITE" id="PS50213"/>
    </source>
</evidence>
<reference evidence="4 5" key="1">
    <citation type="journal article" date="2016" name="Nat. Commun.">
        <title>Ectomycorrhizal ecology is imprinted in the genome of the dominant symbiotic fungus Cenococcum geophilum.</title>
        <authorList>
            <consortium name="DOE Joint Genome Institute"/>
            <person name="Peter M."/>
            <person name="Kohler A."/>
            <person name="Ohm R.A."/>
            <person name="Kuo A."/>
            <person name="Krutzmann J."/>
            <person name="Morin E."/>
            <person name="Arend M."/>
            <person name="Barry K.W."/>
            <person name="Binder M."/>
            <person name="Choi C."/>
            <person name="Clum A."/>
            <person name="Copeland A."/>
            <person name="Grisel N."/>
            <person name="Haridas S."/>
            <person name="Kipfer T."/>
            <person name="LaButti K."/>
            <person name="Lindquist E."/>
            <person name="Lipzen A."/>
            <person name="Maire R."/>
            <person name="Meier B."/>
            <person name="Mihaltcheva S."/>
            <person name="Molinier V."/>
            <person name="Murat C."/>
            <person name="Poggeler S."/>
            <person name="Quandt C.A."/>
            <person name="Sperisen C."/>
            <person name="Tritt A."/>
            <person name="Tisserant E."/>
            <person name="Crous P.W."/>
            <person name="Henrissat B."/>
            <person name="Nehls U."/>
            <person name="Egli S."/>
            <person name="Spatafora J.W."/>
            <person name="Grigoriev I.V."/>
            <person name="Martin F.M."/>
        </authorList>
    </citation>
    <scope>NUCLEOTIDE SEQUENCE [LARGE SCALE GENOMIC DNA]</scope>
    <source>
        <strain evidence="4 5">CBS 459.81</strain>
    </source>
</reference>
<dbReference type="OrthoDB" id="5551751at2759"/>
<keyword evidence="1 2" id="KW-0732">Signal</keyword>
<dbReference type="SUPFAM" id="SSF82153">
    <property type="entry name" value="FAS1 domain"/>
    <property type="match status" value="1"/>
</dbReference>
<sequence>MKPSLLLVYPTATICLVLAASAQSRPLSSILKSLHILGNSQFPLTNPSNIAMPPGVSSGVIISDVMGKTQTIAIFSGLTRDIDSVADRLDDASKNATVLAPDNAAMKGLSRKPWEDPKEYESLGESAYQGQAGEDRAHRNMRRFVEAHIVATSPWREHEKVETLAGNTVWYETKGGEKVIQPGNIQVLSVADKVGNGEVWILKDVINYQ</sequence>
<name>A0A8E2JIJ9_9PEZI</name>
<protein>
    <submittedName>
        <fullName evidence="4">FAS1 domain-containing protein</fullName>
    </submittedName>
</protein>
<dbReference type="AlphaFoldDB" id="A0A8E2JIJ9"/>
<evidence type="ECO:0000256" key="1">
    <source>
        <dbReference type="ARBA" id="ARBA00022729"/>
    </source>
</evidence>
<feature type="domain" description="FAS1" evidence="3">
    <location>
        <begin position="59"/>
        <end position="206"/>
    </location>
</feature>
<evidence type="ECO:0000313" key="4">
    <source>
        <dbReference type="EMBL" id="OCK83849.1"/>
    </source>
</evidence>
<dbReference type="EMBL" id="KV744851">
    <property type="protein sequence ID" value="OCK83849.1"/>
    <property type="molecule type" value="Genomic_DNA"/>
</dbReference>
<dbReference type="PANTHER" id="PTHR28156">
    <property type="entry name" value="FAS1 DOMAIN-CONTAINING PROTEIN YDR262W"/>
    <property type="match status" value="1"/>
</dbReference>
<evidence type="ECO:0000313" key="5">
    <source>
        <dbReference type="Proteomes" id="UP000250266"/>
    </source>
</evidence>
<dbReference type="PANTHER" id="PTHR28156:SF1">
    <property type="entry name" value="FAS1 DOMAIN-CONTAINING PROTEIN YDR262W"/>
    <property type="match status" value="1"/>
</dbReference>
<dbReference type="Proteomes" id="UP000250266">
    <property type="component" value="Unassembled WGS sequence"/>
</dbReference>
<dbReference type="InterPro" id="IPR036378">
    <property type="entry name" value="FAS1_dom_sf"/>
</dbReference>
<dbReference type="PROSITE" id="PS50213">
    <property type="entry name" value="FAS1"/>
    <property type="match status" value="1"/>
</dbReference>
<dbReference type="InterPro" id="IPR040200">
    <property type="entry name" value="Mug57-like"/>
</dbReference>
<feature type="chain" id="PRO_5034721342" evidence="2">
    <location>
        <begin position="20"/>
        <end position="209"/>
    </location>
</feature>
<accession>A0A8E2JIJ9</accession>
<feature type="signal peptide" evidence="2">
    <location>
        <begin position="1"/>
        <end position="19"/>
    </location>
</feature>
<dbReference type="InterPro" id="IPR000782">
    <property type="entry name" value="FAS1_domain"/>
</dbReference>
<keyword evidence="5" id="KW-1185">Reference proteome</keyword>
<organism evidence="4 5">
    <name type="scientific">Lepidopterella palustris CBS 459.81</name>
    <dbReference type="NCBI Taxonomy" id="1314670"/>
    <lineage>
        <taxon>Eukaryota</taxon>
        <taxon>Fungi</taxon>
        <taxon>Dikarya</taxon>
        <taxon>Ascomycota</taxon>
        <taxon>Pezizomycotina</taxon>
        <taxon>Dothideomycetes</taxon>
        <taxon>Pleosporomycetidae</taxon>
        <taxon>Mytilinidiales</taxon>
        <taxon>Argynnaceae</taxon>
        <taxon>Lepidopterella</taxon>
    </lineage>
</organism>
<dbReference type="Gene3D" id="2.30.180.10">
    <property type="entry name" value="FAS1 domain"/>
    <property type="match status" value="1"/>
</dbReference>
<gene>
    <name evidence="4" type="ORF">K432DRAFT_379149</name>
</gene>
<proteinExistence type="predicted"/>
<evidence type="ECO:0000256" key="2">
    <source>
        <dbReference type="SAM" id="SignalP"/>
    </source>
</evidence>